<evidence type="ECO:0000313" key="8">
    <source>
        <dbReference type="EMBL" id="BBB91877.1"/>
    </source>
</evidence>
<evidence type="ECO:0000313" key="9">
    <source>
        <dbReference type="Proteomes" id="UP000276437"/>
    </source>
</evidence>
<comment type="similarity">
    <text evidence="2">Belongs to the GtrA family.</text>
</comment>
<feature type="transmembrane region" description="Helical" evidence="6">
    <location>
        <begin position="71"/>
        <end position="92"/>
    </location>
</feature>
<accession>A0A348ALC9</accession>
<feature type="transmembrane region" description="Helical" evidence="6">
    <location>
        <begin position="104"/>
        <end position="123"/>
    </location>
</feature>
<evidence type="ECO:0000256" key="4">
    <source>
        <dbReference type="ARBA" id="ARBA00022989"/>
    </source>
</evidence>
<dbReference type="PANTHER" id="PTHR38459">
    <property type="entry name" value="PROPHAGE BACTOPRENOL-LINKED GLUCOSE TRANSLOCASE HOMOLOG"/>
    <property type="match status" value="1"/>
</dbReference>
<evidence type="ECO:0000256" key="1">
    <source>
        <dbReference type="ARBA" id="ARBA00004141"/>
    </source>
</evidence>
<reference evidence="8 9" key="1">
    <citation type="journal article" date="2018" name="Int. J. Syst. Evol. Microbiol.">
        <title>Methylomusa anaerophila gen. nov., sp. nov., an anaerobic methanol-utilizing bacterium isolated from a microbial fuel cell.</title>
        <authorList>
            <person name="Amano N."/>
            <person name="Yamamuro A."/>
            <person name="Miyahara M."/>
            <person name="Kouzuma A."/>
            <person name="Abe T."/>
            <person name="Watanabe K."/>
        </authorList>
    </citation>
    <scope>NUCLEOTIDE SEQUENCE [LARGE SCALE GENOMIC DNA]</scope>
    <source>
        <strain evidence="8 9">MMFC1</strain>
    </source>
</reference>
<dbReference type="GO" id="GO:0000271">
    <property type="term" value="P:polysaccharide biosynthetic process"/>
    <property type="evidence" value="ECO:0007669"/>
    <property type="project" value="InterPro"/>
</dbReference>
<dbReference type="AlphaFoldDB" id="A0A348ALC9"/>
<evidence type="ECO:0000256" key="3">
    <source>
        <dbReference type="ARBA" id="ARBA00022692"/>
    </source>
</evidence>
<feature type="domain" description="GtrA/DPMS transmembrane" evidence="7">
    <location>
        <begin position="7"/>
        <end position="123"/>
    </location>
</feature>
<keyword evidence="9" id="KW-1185">Reference proteome</keyword>
<dbReference type="Proteomes" id="UP000276437">
    <property type="component" value="Chromosome"/>
</dbReference>
<dbReference type="InterPro" id="IPR051401">
    <property type="entry name" value="GtrA_CellWall_Glycosyl"/>
</dbReference>
<evidence type="ECO:0000256" key="2">
    <source>
        <dbReference type="ARBA" id="ARBA00009399"/>
    </source>
</evidence>
<proteinExistence type="inferred from homology"/>
<sequence length="146" mass="16322">MLIMLAKFLLVGVSGVGVNLAVYLPLTYAGVHYLLAAVISFAVAVTSNFFWNLVWTFRGRAADKTTRQKYIIFVIISGLNLGVNLLILRLLVETLGMKDSWAQLLAVGCTGILNFSMNYAVTFRESRKTKRKENQAPYETSYHPNL</sequence>
<keyword evidence="3 6" id="KW-0812">Transmembrane</keyword>
<evidence type="ECO:0000259" key="7">
    <source>
        <dbReference type="Pfam" id="PF04138"/>
    </source>
</evidence>
<protein>
    <submittedName>
        <fullName evidence="8">GtrA-like protein</fullName>
    </submittedName>
</protein>
<gene>
    <name evidence="8" type="ORF">MAMMFC1_02562</name>
</gene>
<dbReference type="EMBL" id="AP018449">
    <property type="protein sequence ID" value="BBB91877.1"/>
    <property type="molecule type" value="Genomic_DNA"/>
</dbReference>
<dbReference type="Pfam" id="PF04138">
    <property type="entry name" value="GtrA_DPMS_TM"/>
    <property type="match status" value="1"/>
</dbReference>
<feature type="transmembrane region" description="Helical" evidence="6">
    <location>
        <begin position="31"/>
        <end position="51"/>
    </location>
</feature>
<dbReference type="PANTHER" id="PTHR38459:SF1">
    <property type="entry name" value="PROPHAGE BACTOPRENOL-LINKED GLUCOSE TRANSLOCASE HOMOLOG"/>
    <property type="match status" value="1"/>
</dbReference>
<evidence type="ECO:0000256" key="5">
    <source>
        <dbReference type="ARBA" id="ARBA00023136"/>
    </source>
</evidence>
<organism evidence="8 9">
    <name type="scientific">Methylomusa anaerophila</name>
    <dbReference type="NCBI Taxonomy" id="1930071"/>
    <lineage>
        <taxon>Bacteria</taxon>
        <taxon>Bacillati</taxon>
        <taxon>Bacillota</taxon>
        <taxon>Negativicutes</taxon>
        <taxon>Selenomonadales</taxon>
        <taxon>Sporomusaceae</taxon>
        <taxon>Methylomusa</taxon>
    </lineage>
</organism>
<evidence type="ECO:0000256" key="6">
    <source>
        <dbReference type="SAM" id="Phobius"/>
    </source>
</evidence>
<keyword evidence="5 6" id="KW-0472">Membrane</keyword>
<name>A0A348ALC9_9FIRM</name>
<dbReference type="InterPro" id="IPR007267">
    <property type="entry name" value="GtrA_DPMS_TM"/>
</dbReference>
<keyword evidence="4 6" id="KW-1133">Transmembrane helix</keyword>
<dbReference type="GO" id="GO:0005886">
    <property type="term" value="C:plasma membrane"/>
    <property type="evidence" value="ECO:0007669"/>
    <property type="project" value="TreeGrafter"/>
</dbReference>
<dbReference type="KEGG" id="mana:MAMMFC1_02562"/>
<comment type="subcellular location">
    <subcellularLocation>
        <location evidence="1">Membrane</location>
        <topology evidence="1">Multi-pass membrane protein</topology>
    </subcellularLocation>
</comment>